<name>A0A7J6Y0C9_TRYCR</name>
<reference evidence="3 4" key="1">
    <citation type="journal article" date="2019" name="Genome Biol. Evol.">
        <title>Nanopore Sequencing Significantly Improves Genome Assembly of the Protozoan Parasite Trypanosoma cruzi.</title>
        <authorList>
            <person name="Diaz-Viraque F."/>
            <person name="Pita S."/>
            <person name="Greif G."/>
            <person name="de Souza R.C.M."/>
            <person name="Iraola G."/>
            <person name="Robello C."/>
        </authorList>
    </citation>
    <scope>NUCLEOTIDE SEQUENCE [LARGE SCALE GENOMIC DNA]</scope>
    <source>
        <strain evidence="3 4">Berenice</strain>
    </source>
</reference>
<evidence type="ECO:0000256" key="1">
    <source>
        <dbReference type="SAM" id="MobiDB-lite"/>
    </source>
</evidence>
<evidence type="ECO:0000259" key="2">
    <source>
        <dbReference type="Pfam" id="PF23398"/>
    </source>
</evidence>
<feature type="domain" description="Flagellar attachment zone protein 1 conserved" evidence="2">
    <location>
        <begin position="233"/>
        <end position="319"/>
    </location>
</feature>
<feature type="domain" description="Flagellar attachment zone protein 1 conserved" evidence="2">
    <location>
        <begin position="1206"/>
        <end position="1295"/>
    </location>
</feature>
<dbReference type="Pfam" id="PF23398">
    <property type="entry name" value="FAZ1_cons"/>
    <property type="match status" value="9"/>
</dbReference>
<dbReference type="VEuPathDB" id="TriTrypDB:ECC02_006961"/>
<dbReference type="VEuPathDB" id="TriTrypDB:BCY84_03575"/>
<feature type="region of interest" description="Disordered" evidence="1">
    <location>
        <begin position="321"/>
        <end position="348"/>
    </location>
</feature>
<evidence type="ECO:0000313" key="4">
    <source>
        <dbReference type="Proteomes" id="UP000583944"/>
    </source>
</evidence>
<feature type="domain" description="Flagellar attachment zone protein 1 conserved" evidence="2">
    <location>
        <begin position="1321"/>
        <end position="1410"/>
    </location>
</feature>
<feature type="domain" description="Flagellar attachment zone protein 1 conserved" evidence="2">
    <location>
        <begin position="409"/>
        <end position="498"/>
    </location>
</feature>
<dbReference type="PANTHER" id="PTHR47121:SF2">
    <property type="entry name" value="THYLAKOID LUMENAL PROTEIN TL20.3, CHLOROPLASTIC"/>
    <property type="match status" value="1"/>
</dbReference>
<feature type="domain" description="Flagellar attachment zone protein 1 conserved" evidence="2">
    <location>
        <begin position="72"/>
        <end position="159"/>
    </location>
</feature>
<feature type="domain" description="Flagellar attachment zone protein 1 conserved" evidence="2">
    <location>
        <begin position="589"/>
        <end position="678"/>
    </location>
</feature>
<feature type="domain" description="Flagellar attachment zone protein 1 conserved" evidence="2">
    <location>
        <begin position="902"/>
        <end position="991"/>
    </location>
</feature>
<accession>A0A7J6Y0C9</accession>
<dbReference type="InterPro" id="IPR056614">
    <property type="entry name" value="FAZ1_cons"/>
</dbReference>
<proteinExistence type="predicted"/>
<comment type="caution">
    <text evidence="3">The sequence shown here is derived from an EMBL/GenBank/DDBJ whole genome shotgun (WGS) entry which is preliminary data.</text>
</comment>
<organism evidence="3 4">
    <name type="scientific">Trypanosoma cruzi</name>
    <dbReference type="NCBI Taxonomy" id="5693"/>
    <lineage>
        <taxon>Eukaryota</taxon>
        <taxon>Discoba</taxon>
        <taxon>Euglenozoa</taxon>
        <taxon>Kinetoplastea</taxon>
        <taxon>Metakinetoplastina</taxon>
        <taxon>Trypanosomatida</taxon>
        <taxon>Trypanosomatidae</taxon>
        <taxon>Trypanosoma</taxon>
        <taxon>Schizotrypanum</taxon>
    </lineage>
</organism>
<gene>
    <name evidence="3" type="ORF">ECC02_006961</name>
</gene>
<feature type="domain" description="Flagellar attachment zone protein 1 conserved" evidence="2">
    <location>
        <begin position="1017"/>
        <end position="1106"/>
    </location>
</feature>
<sequence>MEDFRSRAGCSHNDMLWGEEKKDLFGSATADRANQIGTENAASATSITCEEVTQIEDLELEELRDSNDGFATTRHKLQFSGAGWGFLMEQHYDELYEAFRSSTAKALGLSETDVFGICFSVGSLVAHFSIRHPISMLGMDINQALIKYDYAVVWALYRRGGEKYGTPQLINTGNPLASPAPTKKIKRDNEDGQPMENNAKEDISQYIATPSTAREIRQNKDNIVVGGSPTHSSTHKMSFSGASWGSILKEHMEEIQKAIEHDVSDATGIPGKFQTRLCFEEEKLIVIFTATYENNEGSPIINRQLSEHDYQHIRNIYKKKNDGATSRFKNKEQENSELTQKKRFSGTQNAAHDLPTLQWATQIPENPSTKNAVTIITPRRILLGGNRTVESAMPVETMIVTENYHQDSVVTHHRVQFDGDDWDAVLERKRATLCEAFDAEVCGAVGIPRGSVVDVEFTLGSLSVAFGVRHAPSLSKRDVDKRLDECNFAEVWRLYDRRNDGQQTGDAVGDAVPRTGASEELPVLRGYEELPRTSSKTQSATKMSFVRGDYSRSVVSVVKPRLSMLGGHHEESAVPIENVMTSNYEEELVVTRHRVQFDGDDWDAVLERKRAALCEAFDADVCGAVDIPRGSVVDLEFKSGGLFAEFGVRHAPSLRKRDVDKRLARCEFRRTWELYEPRNLMMIKDEPVGGGGVADGVVAPEDPVVTRHRVQFDGDDWDAVLERKRAALCEAFDADVCGAVGIPRGSVVDVEFTLGSLSVAFGVRHAPSLSKRDVDKRLDECNFAEVWRLYDRRNDGQQTGDAVGDAVPRTGASEELPVLRASEELPVLRASEELPVLRRYEEFPRTSSKTQSATKMSFVRGDYSRSVVSVVKPRLSMLGGHHEESAVPIENVMTSNYEEELVVTRHRVQFDGDDWDAVLERKRAALCEAFDADVCGAVDIPRGSVVDLEFKSGGLFAEFGVRHAPSLRKRDVDKRLARCEFRRTWELYEPRNLMMIKDEPVGGGGVADGVVAPEDPVVTRHRVQFDGDDWDAVLERKRAALCEAFDADVCGAVGIPRGSVVDVEFTLGSLSVAFGVRHAPSLSKRDVDKRLDECNFAEVWRLYDRRNDGQQTGDAVGDAVPRTGASEELPVLRASEELPVLRGYEELPRTSSKTQSATKMSFVRGDYSRSVVSVVKPRLSMLGGHHEESAVPIENVMTSNYEEELVVTRHRVQFDGDDWDAVLERKRAALCEAFDADVCGAVDIPRGSVVDLEFKSGGLFAEFGVRHAPSLRKRDVDKRLARCEFRRTWELYEPRNLMMIKDEPVGGGGVADGVVAPEDPVVTRHRVQFDGDDWDVVLERKRAALCEAFDADVCGAVGIPRGSVVDVEFTLGSLSVAFGVRHAPSLSKRDVDKRLDECNFAEVWRLYDRRNDGQQTGDAVGDAVPRTGASEELPVLRGYEELPVLRDTRSSTHLVENAVRDKNVFCTWRLFSVSRQCGEAASEHAGWAP</sequence>
<feature type="region of interest" description="Disordered" evidence="1">
    <location>
        <begin position="168"/>
        <end position="197"/>
    </location>
</feature>
<feature type="domain" description="Flagellar attachment zone protein 1 conserved" evidence="2">
    <location>
        <begin position="704"/>
        <end position="793"/>
    </location>
</feature>
<dbReference type="EMBL" id="JABDHM010000058">
    <property type="protein sequence ID" value="KAF5220053.1"/>
    <property type="molecule type" value="Genomic_DNA"/>
</dbReference>
<dbReference type="PANTHER" id="PTHR47121">
    <property type="entry name" value="THYLAKOID LUMENAL PROTEIN TL20.3, CHLOROPLASTIC"/>
    <property type="match status" value="1"/>
</dbReference>
<dbReference type="Proteomes" id="UP000583944">
    <property type="component" value="Unassembled WGS sequence"/>
</dbReference>
<protein>
    <recommendedName>
        <fullName evidence="2">Flagellar attachment zone protein 1 conserved domain-containing protein</fullName>
    </recommendedName>
</protein>
<evidence type="ECO:0000313" key="3">
    <source>
        <dbReference type="EMBL" id="KAF5220053.1"/>
    </source>
</evidence>
<dbReference type="InterPro" id="IPR053285">
    <property type="entry name" value="Thylakoid_lumenal_pentapeptide"/>
</dbReference>